<dbReference type="EMBL" id="BMAU01021157">
    <property type="protein sequence ID" value="GFX92651.1"/>
    <property type="molecule type" value="Genomic_DNA"/>
</dbReference>
<evidence type="ECO:0000313" key="1">
    <source>
        <dbReference type="EMBL" id="GFX92651.1"/>
    </source>
</evidence>
<dbReference type="Proteomes" id="UP000887159">
    <property type="component" value="Unassembled WGS sequence"/>
</dbReference>
<organism evidence="1 2">
    <name type="scientific">Trichonephila clavipes</name>
    <name type="common">Golden silk orbweaver</name>
    <name type="synonym">Nephila clavipes</name>
    <dbReference type="NCBI Taxonomy" id="2585209"/>
    <lineage>
        <taxon>Eukaryota</taxon>
        <taxon>Metazoa</taxon>
        <taxon>Ecdysozoa</taxon>
        <taxon>Arthropoda</taxon>
        <taxon>Chelicerata</taxon>
        <taxon>Arachnida</taxon>
        <taxon>Araneae</taxon>
        <taxon>Araneomorphae</taxon>
        <taxon>Entelegynae</taxon>
        <taxon>Araneoidea</taxon>
        <taxon>Nephilidae</taxon>
        <taxon>Trichonephila</taxon>
    </lineage>
</organism>
<gene>
    <name evidence="1" type="ORF">TNCV_4087561</name>
</gene>
<proteinExistence type="predicted"/>
<sequence length="73" mass="8232">MNKMRKTATRLDCPTMSSEEFVAVDDDNVCTILYMTDKDILEFVQSSKNIIDADSDDENGIKDVVPVMTAYFS</sequence>
<name>A0A8X6RCK8_TRICX</name>
<keyword evidence="2" id="KW-1185">Reference proteome</keyword>
<reference evidence="1" key="1">
    <citation type="submission" date="2020-08" db="EMBL/GenBank/DDBJ databases">
        <title>Multicomponent nature underlies the extraordinary mechanical properties of spider dragline silk.</title>
        <authorList>
            <person name="Kono N."/>
            <person name="Nakamura H."/>
            <person name="Mori M."/>
            <person name="Yoshida Y."/>
            <person name="Ohtoshi R."/>
            <person name="Malay A.D."/>
            <person name="Moran D.A.P."/>
            <person name="Tomita M."/>
            <person name="Numata K."/>
            <person name="Arakawa K."/>
        </authorList>
    </citation>
    <scope>NUCLEOTIDE SEQUENCE</scope>
</reference>
<comment type="caution">
    <text evidence="1">The sequence shown here is derived from an EMBL/GenBank/DDBJ whole genome shotgun (WGS) entry which is preliminary data.</text>
</comment>
<evidence type="ECO:0000313" key="2">
    <source>
        <dbReference type="Proteomes" id="UP000887159"/>
    </source>
</evidence>
<protein>
    <submittedName>
        <fullName evidence="1">Uncharacterized protein</fullName>
    </submittedName>
</protein>
<accession>A0A8X6RCK8</accession>
<dbReference type="AlphaFoldDB" id="A0A8X6RCK8"/>